<dbReference type="Pfam" id="PF26386">
    <property type="entry name" value="NrnB_C"/>
    <property type="match status" value="1"/>
</dbReference>
<dbReference type="SUPFAM" id="SSF64182">
    <property type="entry name" value="DHH phosphoesterases"/>
    <property type="match status" value="1"/>
</dbReference>
<sequence>MIHLFTHNDLDGVGCGILAKLAFDEKVKVHYNSVGSLNYQVAEFMEEATPRHQIYITDLSVNEENAKKLDQFAKQLKGFVQFIDHHKTAMHLNEYSWASVKVEYEDGRLTSATSLFYEYLLEKGLIAQSEPLDEVVELIRQYDTWEWDRNKNTKAKRLNDLLYMISIDDFEERMLQKLKSEAQFNFDDFETQILDMEEQKLERYLRKKRREIVQKPVDNKWVGIVHAESFLSELGNVLGKENPHLDYIAMINMGSKRISLRTIHDDVDVSQVAGKFDGGGHAKASGCSLTEQAYKLFVAEAFPLDSLKQDARHNVFNVKESPNGVLYDSKEKGSLFLLPKEDGTWKVENKEKFLDTSFSSFQEAETFIKRKYAAWLVKDEEYVNFLVENIRRLKAN</sequence>
<dbReference type="Proteomes" id="UP000322524">
    <property type="component" value="Unassembled WGS sequence"/>
</dbReference>
<dbReference type="InterPro" id="IPR052968">
    <property type="entry name" value="Nucleotide_metab_enz"/>
</dbReference>
<proteinExistence type="predicted"/>
<accession>A0A5D4SIQ3</accession>
<dbReference type="PANTHER" id="PTHR42146:SF1">
    <property type="entry name" value="OLIGORIBONUCLEASE NRNB"/>
    <property type="match status" value="1"/>
</dbReference>
<dbReference type="OrthoDB" id="2035301at2"/>
<dbReference type="InterPro" id="IPR058608">
    <property type="entry name" value="NrnB_C"/>
</dbReference>
<dbReference type="RefSeq" id="WP_148989979.1">
    <property type="nucleotide sequence ID" value="NZ_VTEV01000011.1"/>
</dbReference>
<dbReference type="PANTHER" id="PTHR42146">
    <property type="entry name" value="3',5'-CYCLIC-NUCLEOTIDE PHOSPHODIESTERASE"/>
    <property type="match status" value="1"/>
</dbReference>
<dbReference type="InterPro" id="IPR038763">
    <property type="entry name" value="DHH_sf"/>
</dbReference>
<dbReference type="Gene3D" id="3.10.310.30">
    <property type="match status" value="1"/>
</dbReference>
<reference evidence="2 3" key="1">
    <citation type="submission" date="2019-08" db="EMBL/GenBank/DDBJ databases">
        <title>Bacillus genomes from the desert of Cuatro Cienegas, Coahuila.</title>
        <authorList>
            <person name="Olmedo-Alvarez G."/>
        </authorList>
    </citation>
    <scope>NUCLEOTIDE SEQUENCE [LARGE SCALE GENOMIC DNA]</scope>
    <source>
        <strain evidence="2 3">CH28_1T</strain>
    </source>
</reference>
<organism evidence="2 3">
    <name type="scientific">Sutcliffiella horikoshii</name>
    <dbReference type="NCBI Taxonomy" id="79883"/>
    <lineage>
        <taxon>Bacteria</taxon>
        <taxon>Bacillati</taxon>
        <taxon>Bacillota</taxon>
        <taxon>Bacilli</taxon>
        <taxon>Bacillales</taxon>
        <taxon>Bacillaceae</taxon>
        <taxon>Sutcliffiella</taxon>
    </lineage>
</organism>
<name>A0A5D4SIQ3_9BACI</name>
<dbReference type="EMBL" id="VTEV01000011">
    <property type="protein sequence ID" value="TYS62581.1"/>
    <property type="molecule type" value="Genomic_DNA"/>
</dbReference>
<gene>
    <name evidence="2" type="ORF">FZC76_20305</name>
</gene>
<dbReference type="STRING" id="79883.GCA_001636495_02740"/>
<evidence type="ECO:0000259" key="1">
    <source>
        <dbReference type="Pfam" id="PF26386"/>
    </source>
</evidence>
<evidence type="ECO:0000313" key="2">
    <source>
        <dbReference type="EMBL" id="TYS62581.1"/>
    </source>
</evidence>
<dbReference type="AlphaFoldDB" id="A0A5D4SIQ3"/>
<feature type="domain" description="Oligoribonuclease NrnB C-terminal" evidence="1">
    <location>
        <begin position="324"/>
        <end position="394"/>
    </location>
</feature>
<comment type="caution">
    <text evidence="2">The sequence shown here is derived from an EMBL/GenBank/DDBJ whole genome shotgun (WGS) entry which is preliminary data.</text>
</comment>
<evidence type="ECO:0000313" key="3">
    <source>
        <dbReference type="Proteomes" id="UP000322524"/>
    </source>
</evidence>
<protein>
    <submittedName>
        <fullName evidence="2">Oligoribonuclease</fullName>
    </submittedName>
</protein>